<keyword evidence="3" id="KW-1185">Reference proteome</keyword>
<reference evidence="2 3" key="1">
    <citation type="submission" date="2022-08" db="EMBL/GenBank/DDBJ databases">
        <title>Reclassification of Massilia species as members of the genera Telluria, Duganella, Pseudoduganella, Mokoshia gen. nov. and Zemynaea gen. nov. using orthogonal and non-orthogonal genome-based approaches.</title>
        <authorList>
            <person name="Bowman J.P."/>
        </authorList>
    </citation>
    <scope>NUCLEOTIDE SEQUENCE [LARGE SCALE GENOMIC DNA]</scope>
    <source>
        <strain evidence="2 3">JCM 31606</strain>
    </source>
</reference>
<dbReference type="PANTHER" id="PTHR36924">
    <property type="entry name" value="ANTITOXIN HIGA-1"/>
    <property type="match status" value="1"/>
</dbReference>
<proteinExistence type="predicted"/>
<evidence type="ECO:0000313" key="2">
    <source>
        <dbReference type="EMBL" id="MCS0661093.1"/>
    </source>
</evidence>
<dbReference type="EMBL" id="JANUGU010000013">
    <property type="protein sequence ID" value="MCS0661093.1"/>
    <property type="molecule type" value="Genomic_DNA"/>
</dbReference>
<evidence type="ECO:0000256" key="1">
    <source>
        <dbReference type="ARBA" id="ARBA00023125"/>
    </source>
</evidence>
<protein>
    <submittedName>
        <fullName evidence="2">HigA family addiction module antitoxin</fullName>
    </submittedName>
</protein>
<dbReference type="SUPFAM" id="SSF47413">
    <property type="entry name" value="lambda repressor-like DNA-binding domains"/>
    <property type="match status" value="1"/>
</dbReference>
<gene>
    <name evidence="2" type="ORF">NX778_23765</name>
</gene>
<dbReference type="Gene3D" id="1.10.260.40">
    <property type="entry name" value="lambda repressor-like DNA-binding domains"/>
    <property type="match status" value="1"/>
</dbReference>
<dbReference type="InterPro" id="IPR010982">
    <property type="entry name" value="Lambda_DNA-bd_dom_sf"/>
</dbReference>
<dbReference type="PANTHER" id="PTHR36924:SF1">
    <property type="entry name" value="ANTITOXIN HIGA-1"/>
    <property type="match status" value="1"/>
</dbReference>
<keyword evidence="1" id="KW-0238">DNA-binding</keyword>
<dbReference type="RefSeq" id="WP_258814290.1">
    <property type="nucleotide sequence ID" value="NZ_JANUGU010000013.1"/>
</dbReference>
<dbReference type="Proteomes" id="UP001204621">
    <property type="component" value="Unassembled WGS sequence"/>
</dbReference>
<sequence>MIKNGMRPVHPGEILREEFLVPLGLAASLLARALHVPLSCVEQIVQEREGISADIALRLSRYFGTTPEFWLHLQQTHDLRSAVIAGWDRITEEIEPFETA</sequence>
<comment type="caution">
    <text evidence="2">The sequence shown here is derived from an EMBL/GenBank/DDBJ whole genome shotgun (WGS) entry which is preliminary data.</text>
</comment>
<organism evidence="2 3">
    <name type="scientific">Massilia terrae</name>
    <dbReference type="NCBI Taxonomy" id="1811224"/>
    <lineage>
        <taxon>Bacteria</taxon>
        <taxon>Pseudomonadati</taxon>
        <taxon>Pseudomonadota</taxon>
        <taxon>Betaproteobacteria</taxon>
        <taxon>Burkholderiales</taxon>
        <taxon>Oxalobacteraceae</taxon>
        <taxon>Telluria group</taxon>
        <taxon>Massilia</taxon>
    </lineage>
</organism>
<name>A0ABT2D4C3_9BURK</name>
<dbReference type="NCBIfam" id="TIGR02607">
    <property type="entry name" value="antidote_HigA"/>
    <property type="match status" value="1"/>
</dbReference>
<dbReference type="InterPro" id="IPR013430">
    <property type="entry name" value="Toxin_antidote_HigA"/>
</dbReference>
<evidence type="ECO:0000313" key="3">
    <source>
        <dbReference type="Proteomes" id="UP001204621"/>
    </source>
</evidence>
<accession>A0ABT2D4C3</accession>